<dbReference type="SUPFAM" id="SSF56112">
    <property type="entry name" value="Protein kinase-like (PK-like)"/>
    <property type="match status" value="1"/>
</dbReference>
<keyword evidence="6" id="KW-0175">Coiled coil</keyword>
<evidence type="ECO:0000256" key="2">
    <source>
        <dbReference type="ARBA" id="ARBA00022741"/>
    </source>
</evidence>
<dbReference type="VEuPathDB" id="TrichDB:TVAGG3_0961750"/>
<dbReference type="InterPro" id="IPR017441">
    <property type="entry name" value="Protein_kinase_ATP_BS"/>
</dbReference>
<keyword evidence="2 4" id="KW-0547">Nucleotide-binding</keyword>
<keyword evidence="10" id="KW-1185">Reference proteome</keyword>
<proteinExistence type="inferred from homology"/>
<evidence type="ECO:0000256" key="1">
    <source>
        <dbReference type="ARBA" id="ARBA00012513"/>
    </source>
</evidence>
<feature type="region of interest" description="Disordered" evidence="7">
    <location>
        <begin position="370"/>
        <end position="389"/>
    </location>
</feature>
<keyword evidence="9" id="KW-0808">Transferase</keyword>
<dbReference type="PROSITE" id="PS50011">
    <property type="entry name" value="PROTEIN_KINASE_DOM"/>
    <property type="match status" value="1"/>
</dbReference>
<keyword evidence="9" id="KW-0418">Kinase</keyword>
<dbReference type="EC" id="2.7.11.1" evidence="1"/>
<dbReference type="OrthoDB" id="5800476at2759"/>
<dbReference type="PROSITE" id="PS00107">
    <property type="entry name" value="PROTEIN_KINASE_ATP"/>
    <property type="match status" value="1"/>
</dbReference>
<feature type="compositionally biased region" description="Basic and acidic residues" evidence="7">
    <location>
        <begin position="370"/>
        <end position="388"/>
    </location>
</feature>
<dbReference type="PROSITE" id="PS00108">
    <property type="entry name" value="PROTEIN_KINASE_ST"/>
    <property type="match status" value="1"/>
</dbReference>
<dbReference type="VEuPathDB" id="TrichDB:TVAG_092610"/>
<dbReference type="InParanoid" id="A2F7D7"/>
<dbReference type="Proteomes" id="UP000001542">
    <property type="component" value="Unassembled WGS sequence"/>
</dbReference>
<organism evidence="9 10">
    <name type="scientific">Trichomonas vaginalis (strain ATCC PRA-98 / G3)</name>
    <dbReference type="NCBI Taxonomy" id="412133"/>
    <lineage>
        <taxon>Eukaryota</taxon>
        <taxon>Metamonada</taxon>
        <taxon>Parabasalia</taxon>
        <taxon>Trichomonadida</taxon>
        <taxon>Trichomonadidae</taxon>
        <taxon>Trichomonas</taxon>
    </lineage>
</organism>
<name>A2F7D7_TRIV3</name>
<dbReference type="GO" id="GO:0005737">
    <property type="term" value="C:cytoplasm"/>
    <property type="evidence" value="ECO:0000318"/>
    <property type="project" value="GO_Central"/>
</dbReference>
<dbReference type="Gene3D" id="1.10.510.10">
    <property type="entry name" value="Transferase(Phosphotransferase) domain 1"/>
    <property type="match status" value="1"/>
</dbReference>
<dbReference type="AlphaFoldDB" id="A2F7D7"/>
<dbReference type="InterPro" id="IPR000719">
    <property type="entry name" value="Prot_kinase_dom"/>
</dbReference>
<dbReference type="KEGG" id="tva:4757010"/>
<evidence type="ECO:0000313" key="9">
    <source>
        <dbReference type="EMBL" id="EAX99205.1"/>
    </source>
</evidence>
<evidence type="ECO:0000313" key="10">
    <source>
        <dbReference type="Proteomes" id="UP000001542"/>
    </source>
</evidence>
<sequence>MAAIDSSHYELIKKIGGGSFGQIYIGEDTQTHKKVAVKLESKKTSVPQLCYESKLYVLFSGCPSVPRLYWFGSDHTHNIMVIDLLGKSLEDLFIQCGQKLSLKTVLMLADQMISCVEYIHSKNFIHNDIKPDNFVMGRDEKPNQVFVIDFGLSKKYRDPFTHEHIAYADGRSLTGTPRYASIAALQGIRQTRRDDMESLGYVWMYLLRGSLPWMGINLRTRGQKFDKILAVKEATSIESLCQGFPQEFADYLHDVRNLKFDEQPNYAAYRKRFRDLFISKGYVFDYVYDWTDTSKSHKKKELVINVEPTRKAEAPAPENNANAAKLTKTLARERRELNQKAQKQELEKEKANIQAPPGAVLAAQEIQRDPQAKNYKKAENEQNNRTNEDPALADALANLDFDMNHLPPGGPLPNGPFPRPMWRSRYPRWMTPVQTLQVR</sequence>
<comment type="similarity">
    <text evidence="5">Belongs to the protein kinase superfamily.</text>
</comment>
<dbReference type="GO" id="GO:0007165">
    <property type="term" value="P:signal transduction"/>
    <property type="evidence" value="ECO:0000318"/>
    <property type="project" value="GO_Central"/>
</dbReference>
<gene>
    <name evidence="9" type="ORF">TVAG_092610</name>
</gene>
<protein>
    <recommendedName>
        <fullName evidence="1">non-specific serine/threonine protein kinase</fullName>
        <ecNumber evidence="1">2.7.11.1</ecNumber>
    </recommendedName>
</protein>
<dbReference type="FunFam" id="1.10.510.10:FF:000596">
    <property type="entry name" value="CK1 family protein kinase"/>
    <property type="match status" value="1"/>
</dbReference>
<dbReference type="RefSeq" id="XP_001312135.1">
    <property type="nucleotide sequence ID" value="XM_001312134.1"/>
</dbReference>
<evidence type="ECO:0000256" key="7">
    <source>
        <dbReference type="SAM" id="MobiDB-lite"/>
    </source>
</evidence>
<dbReference type="SMR" id="A2F7D7"/>
<feature type="domain" description="Protein kinase" evidence="8">
    <location>
        <begin position="9"/>
        <end position="278"/>
    </location>
</feature>
<dbReference type="SMART" id="SM00220">
    <property type="entry name" value="S_TKc"/>
    <property type="match status" value="1"/>
</dbReference>
<dbReference type="PANTHER" id="PTHR11909">
    <property type="entry name" value="CASEIN KINASE-RELATED"/>
    <property type="match status" value="1"/>
</dbReference>
<feature type="coiled-coil region" evidence="6">
    <location>
        <begin position="323"/>
        <end position="354"/>
    </location>
</feature>
<evidence type="ECO:0000256" key="5">
    <source>
        <dbReference type="RuleBase" id="RU000304"/>
    </source>
</evidence>
<dbReference type="eggNOG" id="KOG1164">
    <property type="taxonomic scope" value="Eukaryota"/>
</dbReference>
<dbReference type="InterPro" id="IPR008271">
    <property type="entry name" value="Ser/Thr_kinase_AS"/>
</dbReference>
<dbReference type="GO" id="GO:0006897">
    <property type="term" value="P:endocytosis"/>
    <property type="evidence" value="ECO:0000318"/>
    <property type="project" value="GO_Central"/>
</dbReference>
<evidence type="ECO:0000259" key="8">
    <source>
        <dbReference type="PROSITE" id="PS50011"/>
    </source>
</evidence>
<dbReference type="InterPro" id="IPR050235">
    <property type="entry name" value="CK1_Ser-Thr_kinase"/>
</dbReference>
<dbReference type="GO" id="GO:0004674">
    <property type="term" value="F:protein serine/threonine kinase activity"/>
    <property type="evidence" value="ECO:0000318"/>
    <property type="project" value="GO_Central"/>
</dbReference>
<dbReference type="OMA" id="YLTYCRG"/>
<evidence type="ECO:0000256" key="4">
    <source>
        <dbReference type="PROSITE-ProRule" id="PRU10141"/>
    </source>
</evidence>
<accession>A2F7D7</accession>
<keyword evidence="5" id="KW-0723">Serine/threonine-protein kinase</keyword>
<dbReference type="CDD" id="cd14016">
    <property type="entry name" value="STKc_CK1"/>
    <property type="match status" value="1"/>
</dbReference>
<reference evidence="9" key="1">
    <citation type="submission" date="2006-10" db="EMBL/GenBank/DDBJ databases">
        <authorList>
            <person name="Amadeo P."/>
            <person name="Zhao Q."/>
            <person name="Wortman J."/>
            <person name="Fraser-Liggett C."/>
            <person name="Carlton J."/>
        </authorList>
    </citation>
    <scope>NUCLEOTIDE SEQUENCE</scope>
    <source>
        <strain evidence="9">G3</strain>
    </source>
</reference>
<dbReference type="GO" id="GO:0005524">
    <property type="term" value="F:ATP binding"/>
    <property type="evidence" value="ECO:0007669"/>
    <property type="project" value="UniProtKB-UniRule"/>
</dbReference>
<evidence type="ECO:0000256" key="3">
    <source>
        <dbReference type="ARBA" id="ARBA00022840"/>
    </source>
</evidence>
<reference evidence="9" key="2">
    <citation type="journal article" date="2007" name="Science">
        <title>Draft genome sequence of the sexually transmitted pathogen Trichomonas vaginalis.</title>
        <authorList>
            <person name="Carlton J.M."/>
            <person name="Hirt R.P."/>
            <person name="Silva J.C."/>
            <person name="Delcher A.L."/>
            <person name="Schatz M."/>
            <person name="Zhao Q."/>
            <person name="Wortman J.R."/>
            <person name="Bidwell S.L."/>
            <person name="Alsmark U.C.M."/>
            <person name="Besteiro S."/>
            <person name="Sicheritz-Ponten T."/>
            <person name="Noel C.J."/>
            <person name="Dacks J.B."/>
            <person name="Foster P.G."/>
            <person name="Simillion C."/>
            <person name="Van de Peer Y."/>
            <person name="Miranda-Saavedra D."/>
            <person name="Barton G.J."/>
            <person name="Westrop G.D."/>
            <person name="Mueller S."/>
            <person name="Dessi D."/>
            <person name="Fiori P.L."/>
            <person name="Ren Q."/>
            <person name="Paulsen I."/>
            <person name="Zhang H."/>
            <person name="Bastida-Corcuera F.D."/>
            <person name="Simoes-Barbosa A."/>
            <person name="Brown M.T."/>
            <person name="Hayes R.D."/>
            <person name="Mukherjee M."/>
            <person name="Okumura C.Y."/>
            <person name="Schneider R."/>
            <person name="Smith A.J."/>
            <person name="Vanacova S."/>
            <person name="Villalvazo M."/>
            <person name="Haas B.J."/>
            <person name="Pertea M."/>
            <person name="Feldblyum T.V."/>
            <person name="Utterback T.R."/>
            <person name="Shu C.L."/>
            <person name="Osoegawa K."/>
            <person name="de Jong P.J."/>
            <person name="Hrdy I."/>
            <person name="Horvathova L."/>
            <person name="Zubacova Z."/>
            <person name="Dolezal P."/>
            <person name="Malik S.B."/>
            <person name="Logsdon J.M. Jr."/>
            <person name="Henze K."/>
            <person name="Gupta A."/>
            <person name="Wang C.C."/>
            <person name="Dunne R.L."/>
            <person name="Upcroft J.A."/>
            <person name="Upcroft P."/>
            <person name="White O."/>
            <person name="Salzberg S.L."/>
            <person name="Tang P."/>
            <person name="Chiu C.-H."/>
            <person name="Lee Y.-S."/>
            <person name="Embley T.M."/>
            <person name="Coombs G.H."/>
            <person name="Mottram J.C."/>
            <person name="Tachezy J."/>
            <person name="Fraser-Liggett C.M."/>
            <person name="Johnson P.J."/>
        </authorList>
    </citation>
    <scope>NUCLEOTIDE SEQUENCE [LARGE SCALE GENOMIC DNA]</scope>
    <source>
        <strain evidence="9">G3</strain>
    </source>
</reference>
<dbReference type="InterPro" id="IPR011009">
    <property type="entry name" value="Kinase-like_dom_sf"/>
</dbReference>
<keyword evidence="3 4" id="KW-0067">ATP-binding</keyword>
<feature type="binding site" evidence="4">
    <location>
        <position position="38"/>
    </location>
    <ligand>
        <name>ATP</name>
        <dbReference type="ChEBI" id="CHEBI:30616"/>
    </ligand>
</feature>
<dbReference type="EMBL" id="DS113646">
    <property type="protein sequence ID" value="EAX99205.1"/>
    <property type="molecule type" value="Genomic_DNA"/>
</dbReference>
<evidence type="ECO:0000256" key="6">
    <source>
        <dbReference type="SAM" id="Coils"/>
    </source>
</evidence>
<dbReference type="GO" id="GO:0005634">
    <property type="term" value="C:nucleus"/>
    <property type="evidence" value="ECO:0000318"/>
    <property type="project" value="GO_Central"/>
</dbReference>
<dbReference type="STRING" id="5722.A2F7D7"/>
<dbReference type="Pfam" id="PF00069">
    <property type="entry name" value="Pkinase"/>
    <property type="match status" value="1"/>
</dbReference>